<evidence type="ECO:0000259" key="2">
    <source>
        <dbReference type="Pfam" id="PF13936"/>
    </source>
</evidence>
<dbReference type="InterPro" id="IPR046616">
    <property type="entry name" value="DUF6729"/>
</dbReference>
<sequence length="654" mass="74334">MGTFNYSSIEETIAAQLWETVPGILRWYIIERVDPLLQSTLPPPAAEPPAKHLARKLFTTEACASLSPSVAKTPDLLHHQPPAELPGHWKDHLPLFHCQPTNRKARTSVPAEALVVSSSAPFTSKSAARLTQPLSLSAPFLWMPLKMWLFPLICVRPDCGKHRLTVAGLYRTVRKVLDIDKWYDLATEYLECKCCKKKYTAWSEYILGQLDMGHHSQFPALLTYRYSCDDRVLRMMRVRTLGNSVTQLYKKLMEQHSEAWTQHVLQYLTACKPFTRSSLVQPPVFAEPPLLSALPKPKWLLAMYARDVLGSRPKSVLGCVLKIESTKKVSNRSQRSQSARPVSGEDHVFRSGLSLKCASTSGISCSDLLQVSRQRLIRFTGSSWHVCPHASFSGMQRIWLFFVVQRRASWWQRKLAMSLKGRSVLAFLKGFGTALPEEDQGGGGDHQIDWSHCHDLLMAKAKRLSVFDRGRIVELHKQGLTQRAIGAELGRSKTVILHFLKDPESYGTKKSSGRPKKISPALSRRILRAVCADTGRSSTQIKALTDADCSPITIRRHLREKGFKNKKRLQRPRLLPCHKLARLEFAREHQTWDTERWKKVLFSDEKKFNLDGPDGFQHYWHDKEMPMEMFSTRHSGGGSIMIWGAFSFNGKMEL</sequence>
<keyword evidence="5" id="KW-1185">Reference proteome</keyword>
<proteinExistence type="predicted"/>
<dbReference type="Pfam" id="PF13936">
    <property type="entry name" value="HTH_38"/>
    <property type="match status" value="1"/>
</dbReference>
<dbReference type="Pfam" id="PF01498">
    <property type="entry name" value="HTH_Tnp_Tc3_2"/>
    <property type="match status" value="1"/>
</dbReference>
<protein>
    <submittedName>
        <fullName evidence="4">Transposable element Tc3 transposase</fullName>
    </submittedName>
</protein>
<evidence type="ECO:0000259" key="3">
    <source>
        <dbReference type="Pfam" id="PF20499"/>
    </source>
</evidence>
<dbReference type="InterPro" id="IPR009057">
    <property type="entry name" value="Homeodomain-like_sf"/>
</dbReference>
<reference evidence="4 5" key="1">
    <citation type="submission" date="2022-01" db="EMBL/GenBank/DDBJ databases">
        <title>A high-quality chromosome-level genome assembly of rohu carp, Labeo rohita.</title>
        <authorList>
            <person name="Arick M.A. II"/>
            <person name="Hsu C.-Y."/>
            <person name="Magbanua Z."/>
            <person name="Pechanova O."/>
            <person name="Grover C."/>
            <person name="Miller E."/>
            <person name="Thrash A."/>
            <person name="Ezzel L."/>
            <person name="Alam S."/>
            <person name="Benzie J."/>
            <person name="Hamilton M."/>
            <person name="Karsi A."/>
            <person name="Lawrence M.L."/>
            <person name="Peterson D.G."/>
        </authorList>
    </citation>
    <scope>NUCLEOTIDE SEQUENCE [LARGE SCALE GENOMIC DNA]</scope>
    <source>
        <strain evidence="5">BAU-BD-2019</strain>
        <tissue evidence="4">Blood</tissue>
    </source>
</reference>
<dbReference type="Pfam" id="PF20499">
    <property type="entry name" value="DUF6729"/>
    <property type="match status" value="1"/>
</dbReference>
<dbReference type="InterPro" id="IPR036397">
    <property type="entry name" value="RNaseH_sf"/>
</dbReference>
<gene>
    <name evidence="4" type="ORF">H4Q32_030526</name>
</gene>
<accession>A0ABQ8L1G7</accession>
<evidence type="ECO:0000313" key="5">
    <source>
        <dbReference type="Proteomes" id="UP000830375"/>
    </source>
</evidence>
<feature type="domain" description="Transposase IS30-like HTH" evidence="2">
    <location>
        <begin position="460"/>
        <end position="498"/>
    </location>
</feature>
<dbReference type="PANTHER" id="PTHR24401">
    <property type="entry name" value="SI:CH211-243P7.3-RELATED"/>
    <property type="match status" value="1"/>
</dbReference>
<dbReference type="Gene3D" id="3.30.420.10">
    <property type="entry name" value="Ribonuclease H-like superfamily/Ribonuclease H"/>
    <property type="match status" value="1"/>
</dbReference>
<comment type="caution">
    <text evidence="4">The sequence shown here is derived from an EMBL/GenBank/DDBJ whole genome shotgun (WGS) entry which is preliminary data.</text>
</comment>
<dbReference type="SUPFAM" id="SSF46689">
    <property type="entry name" value="Homeodomain-like"/>
    <property type="match status" value="1"/>
</dbReference>
<organism evidence="4 5">
    <name type="scientific">Labeo rohita</name>
    <name type="common">Indian major carp</name>
    <name type="synonym">Cyprinus rohita</name>
    <dbReference type="NCBI Taxonomy" id="84645"/>
    <lineage>
        <taxon>Eukaryota</taxon>
        <taxon>Metazoa</taxon>
        <taxon>Chordata</taxon>
        <taxon>Craniata</taxon>
        <taxon>Vertebrata</taxon>
        <taxon>Euteleostomi</taxon>
        <taxon>Actinopterygii</taxon>
        <taxon>Neopterygii</taxon>
        <taxon>Teleostei</taxon>
        <taxon>Ostariophysi</taxon>
        <taxon>Cypriniformes</taxon>
        <taxon>Cyprinidae</taxon>
        <taxon>Labeoninae</taxon>
        <taxon>Labeonini</taxon>
        <taxon>Labeo</taxon>
    </lineage>
</organism>
<evidence type="ECO:0000313" key="4">
    <source>
        <dbReference type="EMBL" id="KAI2644590.1"/>
    </source>
</evidence>
<feature type="domain" description="DUF6729" evidence="3">
    <location>
        <begin position="140"/>
        <end position="309"/>
    </location>
</feature>
<feature type="domain" description="Transposase Tc1-like" evidence="1">
    <location>
        <begin position="524"/>
        <end position="590"/>
    </location>
</feature>
<dbReference type="Proteomes" id="UP000830375">
    <property type="component" value="Unassembled WGS sequence"/>
</dbReference>
<name>A0ABQ8L1G7_LABRO</name>
<evidence type="ECO:0000259" key="1">
    <source>
        <dbReference type="Pfam" id="PF01498"/>
    </source>
</evidence>
<dbReference type="Gene3D" id="1.10.10.60">
    <property type="entry name" value="Homeodomain-like"/>
    <property type="match status" value="1"/>
</dbReference>
<dbReference type="InterPro" id="IPR025246">
    <property type="entry name" value="IS30-like_HTH"/>
</dbReference>
<dbReference type="InterPro" id="IPR002492">
    <property type="entry name" value="Transposase_Tc1-like"/>
</dbReference>
<dbReference type="PANTHER" id="PTHR24401:SF29">
    <property type="entry name" value="SI:CH211-243P7.3-RELATED"/>
    <property type="match status" value="1"/>
</dbReference>
<dbReference type="EMBL" id="JACTAM010002485">
    <property type="protein sequence ID" value="KAI2644590.1"/>
    <property type="molecule type" value="Genomic_DNA"/>
</dbReference>